<dbReference type="InterPro" id="IPR010428">
    <property type="entry name" value="Zincin_1"/>
</dbReference>
<keyword evidence="2" id="KW-1185">Reference proteome</keyword>
<dbReference type="Gene3D" id="3.30.2010.20">
    <property type="match status" value="1"/>
</dbReference>
<dbReference type="RefSeq" id="WP_285674623.1">
    <property type="nucleotide sequence ID" value="NZ_BSYI01000060.1"/>
</dbReference>
<evidence type="ECO:0000313" key="1">
    <source>
        <dbReference type="EMBL" id="GMG85325.1"/>
    </source>
</evidence>
<dbReference type="CDD" id="cd12952">
    <property type="entry name" value="MMP_ACEL2062"/>
    <property type="match status" value="1"/>
</dbReference>
<comment type="caution">
    <text evidence="1">The sequence shown here is derived from an EMBL/GenBank/DDBJ whole genome shotgun (WGS) entry which is preliminary data.</text>
</comment>
<gene>
    <name evidence="1" type="ORF">LNKW23_45450</name>
</gene>
<sequence>MSGAGPGDWLAPDLEAIGALAEAARAALPPPFAAVAAGVLIRVADHADDETLDDLGIEDPYELTGLYRGQALTQRSVEDWGGMPDEIWLYRRAILDEWAARGDVTLGALVAHVLVHEIAHHFGWSDDDIAAVDDWRL</sequence>
<dbReference type="EMBL" id="BSYI01000060">
    <property type="protein sequence ID" value="GMG85325.1"/>
    <property type="molecule type" value="Genomic_DNA"/>
</dbReference>
<dbReference type="SUPFAM" id="SSF55486">
    <property type="entry name" value="Metalloproteases ('zincins'), catalytic domain"/>
    <property type="match status" value="1"/>
</dbReference>
<proteinExistence type="predicted"/>
<dbReference type="Pfam" id="PF06262">
    <property type="entry name" value="Zincin_1"/>
    <property type="match status" value="1"/>
</dbReference>
<reference evidence="1 2" key="1">
    <citation type="submission" date="2023-04" db="EMBL/GenBank/DDBJ databases">
        <title>Marinoamorphus aggregata gen. nov., sp. Nov., isolate from tissue of brittle star Ophioplocus japonicus.</title>
        <authorList>
            <person name="Kawano K."/>
            <person name="Sawayama S."/>
            <person name="Nakagawa S."/>
        </authorList>
    </citation>
    <scope>NUCLEOTIDE SEQUENCE [LARGE SCALE GENOMIC DNA]</scope>
    <source>
        <strain evidence="1 2">NKW23</strain>
    </source>
</reference>
<organism evidence="1 2">
    <name type="scientific">Paralimibaculum aggregatum</name>
    <dbReference type="NCBI Taxonomy" id="3036245"/>
    <lineage>
        <taxon>Bacteria</taxon>
        <taxon>Pseudomonadati</taxon>
        <taxon>Pseudomonadota</taxon>
        <taxon>Alphaproteobacteria</taxon>
        <taxon>Rhodobacterales</taxon>
        <taxon>Paracoccaceae</taxon>
        <taxon>Paralimibaculum</taxon>
    </lineage>
</organism>
<evidence type="ECO:0000313" key="2">
    <source>
        <dbReference type="Proteomes" id="UP001239909"/>
    </source>
</evidence>
<protein>
    <submittedName>
        <fullName evidence="1">Metallopeptidase family protein</fullName>
    </submittedName>
</protein>
<accession>A0ABQ6LTB2</accession>
<dbReference type="Proteomes" id="UP001239909">
    <property type="component" value="Unassembled WGS sequence"/>
</dbReference>
<name>A0ABQ6LTB2_9RHOB</name>
<dbReference type="InterPro" id="IPR038555">
    <property type="entry name" value="Zincin_1_sf"/>
</dbReference>